<dbReference type="AlphaFoldDB" id="A0A919XBY5"/>
<dbReference type="EMBL" id="BORQ01000001">
    <property type="protein sequence ID" value="GIO29341.1"/>
    <property type="molecule type" value="Genomic_DNA"/>
</dbReference>
<dbReference type="Proteomes" id="UP000679779">
    <property type="component" value="Unassembled WGS sequence"/>
</dbReference>
<comment type="caution">
    <text evidence="1">The sequence shown here is derived from an EMBL/GenBank/DDBJ whole genome shotgun (WGS) entry which is preliminary data.</text>
</comment>
<reference evidence="1" key="1">
    <citation type="submission" date="2021-03" db="EMBL/GenBank/DDBJ databases">
        <title>Antimicrobial resistance genes in bacteria isolated from Japanese honey, and their potential for conferring macrolide and lincosamide resistance in the American foulbrood pathogen Paenibacillus larvae.</title>
        <authorList>
            <person name="Okamoto M."/>
            <person name="Kumagai M."/>
            <person name="Kanamori H."/>
            <person name="Takamatsu D."/>
        </authorList>
    </citation>
    <scope>NUCLEOTIDE SEQUENCE</scope>
    <source>
        <strain evidence="1">J2TS6</strain>
    </source>
</reference>
<accession>A0A919XBY5</accession>
<organism evidence="1 2">
    <name type="scientific">Paenibacillus albilobatus</name>
    <dbReference type="NCBI Taxonomy" id="2716884"/>
    <lineage>
        <taxon>Bacteria</taxon>
        <taxon>Bacillati</taxon>
        <taxon>Bacillota</taxon>
        <taxon>Bacilli</taxon>
        <taxon>Bacillales</taxon>
        <taxon>Paenibacillaceae</taxon>
        <taxon>Paenibacillus</taxon>
    </lineage>
</organism>
<dbReference type="RefSeq" id="WP_160038202.1">
    <property type="nucleotide sequence ID" value="NZ_BORQ01000001.1"/>
</dbReference>
<evidence type="ECO:0000313" key="1">
    <source>
        <dbReference type="EMBL" id="GIO29341.1"/>
    </source>
</evidence>
<protein>
    <recommendedName>
        <fullName evidence="3">Beta-galactosidase trimerisation domain-containing protein</fullName>
    </recommendedName>
</protein>
<evidence type="ECO:0000313" key="2">
    <source>
        <dbReference type="Proteomes" id="UP000679779"/>
    </source>
</evidence>
<evidence type="ECO:0008006" key="3">
    <source>
        <dbReference type="Google" id="ProtNLM"/>
    </source>
</evidence>
<name>A0A919XBY5_9BACL</name>
<gene>
    <name evidence="1" type="ORF">J2TS6_04820</name>
</gene>
<sequence length="729" mass="83511">MKRSAKAAPEWTGFQEARPYGPKYDLRTDFVMVYGISDDLPDRIEGWKKAGYTVHLMTGVAWGEYQDYLYGRFDGRNHWDEAQAVRTGKHLLHNVDVPYMVPTVSFADYLSTHIKKAIDAGVEAIHMEEPEFWAAAGYAEAFKREWLNVYGEEWIPPHASHDAQYRASKLKAAMYYRAMDRICSAMKEYALATYGRTVRFYIPTHSLINYTQWRIVSPEAQFVSMPSCDGFIAQIWTGTSRTPNVYRGVRRERTFETAYLEYGMMQELTRGTGREMWFLHDPIEDNPRHTWADYEQNYLATVTASLLHPGVSQYEVCPWPYRVFEGSYPKEDGSGKEAIPGRYATQLMTVIHMLGEMHKYDADTHGPSAAGIGLCLANSAMFQRGDVDIPEEKQDASGSRYDGTEADDALTAKERKLLDWSPFYGLALPLLKFGVPVRPLQYDNLLHFPGYLDDYRILLLSYEFMKPEHPGIHQVLAQWVQEGGVLVYAGDGSDPYHHVREWWKRETRRGAYGRPEEHLFETLGLGRHPEEGMHQVGSGAVIYERKHPADFAETSDGADRVLFRLKEALVFLGAEEEFKENRVLEIQRGPYRILHVLDETGSDASVVLEGSFIRLFDAKLPLAKRVELKPNGNMLLYDLDYDAGDRLQPRILAASSRIREEVYSDRELRWMAESPEGIRVSVRARVPRQPLKAYVDEDAVVFDYDAETQTVFLEFEGSPQGKSVRIEWA</sequence>
<proteinExistence type="predicted"/>
<keyword evidence="2" id="KW-1185">Reference proteome</keyword>